<gene>
    <name evidence="11" type="ORF">AM493_12215</name>
</gene>
<feature type="domain" description="Ricin B lectin" evidence="10">
    <location>
        <begin position="352"/>
        <end position="434"/>
    </location>
</feature>
<dbReference type="InterPro" id="IPR000772">
    <property type="entry name" value="Ricin_B_lectin"/>
</dbReference>
<feature type="active site" description="Proton donor" evidence="6">
    <location>
        <position position="225"/>
    </location>
</feature>
<evidence type="ECO:0000256" key="2">
    <source>
        <dbReference type="ARBA" id="ARBA00022651"/>
    </source>
</evidence>
<dbReference type="PROSITE" id="PS51257">
    <property type="entry name" value="PROKAR_LIPOPROTEIN"/>
    <property type="match status" value="1"/>
</dbReference>
<evidence type="ECO:0000256" key="1">
    <source>
        <dbReference type="ARBA" id="ARBA00009865"/>
    </source>
</evidence>
<name>A0A0M8MGE3_9FLAO</name>
<sequence length="496" mass="54469">MTKTLNFMKNRFTKASKWLACLAVLAFGLTACDEEAAVMGEQESATELSAEIPLKYPALDLMSGNPILPLFTADPDILYANGKYYIYPTATGPNASQFHAYSSTDLSNWVDEGIILDLANVSWASKDGWAPSVIARNGNYYFYYTAEKKVGVAVGSSPIGPFVDKGSALAAGVGPDPIDPMVFMDTDGQAWLYWGNTTLNIQRLNADMISFTGALGHNKPSNYFEAPYVIKRNSTYYLMYSVNDFSSDDYHVEYAISSNPMGPWTNKGRITSPIGSIKGPGHNAVIRKPGCTDEYYFIYHRRTSTNIHERQVAIDRMFFDGSGNIMPVNITTSGTVLSPGGTACITPNPIPNGNYAIRSRVNTTSGQGLYLDIAGCATGNADVRTWTRTTCPGQVWNVTYQGNGFYKIISEQPTHKSLDLDACTIERGGNIQVWDQFTNDCQQFKIEAVGSGYYRIMTKAGNNVLDIENGSQTPGADVRAWSWNGANPQQWRFEAP</sequence>
<evidence type="ECO:0000256" key="9">
    <source>
        <dbReference type="SAM" id="SignalP"/>
    </source>
</evidence>
<protein>
    <submittedName>
        <fullName evidence="11">1,4-beta-xylanase</fullName>
    </submittedName>
</protein>
<evidence type="ECO:0000256" key="5">
    <source>
        <dbReference type="ARBA" id="ARBA00023295"/>
    </source>
</evidence>
<dbReference type="InterPro" id="IPR006710">
    <property type="entry name" value="Glyco_hydro_43"/>
</dbReference>
<dbReference type="PANTHER" id="PTHR43772">
    <property type="entry name" value="ENDO-1,4-BETA-XYLANASE"/>
    <property type="match status" value="1"/>
</dbReference>
<keyword evidence="3 8" id="KW-0378">Hydrolase</keyword>
<dbReference type="EMBL" id="LIYD01000005">
    <property type="protein sequence ID" value="KOS08334.1"/>
    <property type="molecule type" value="Genomic_DNA"/>
</dbReference>
<comment type="similarity">
    <text evidence="1 8">Belongs to the glycosyl hydrolase 43 family.</text>
</comment>
<feature type="signal peptide" evidence="9">
    <location>
        <begin position="1"/>
        <end position="36"/>
    </location>
</feature>
<dbReference type="Gene3D" id="2.80.10.50">
    <property type="match status" value="2"/>
</dbReference>
<dbReference type="CDD" id="cd00161">
    <property type="entry name" value="beta-trefoil_Ricin-like"/>
    <property type="match status" value="1"/>
</dbReference>
<evidence type="ECO:0000256" key="7">
    <source>
        <dbReference type="PIRSR" id="PIRSR606710-2"/>
    </source>
</evidence>
<evidence type="ECO:0000256" key="8">
    <source>
        <dbReference type="RuleBase" id="RU361187"/>
    </source>
</evidence>
<organism evidence="11 12">
    <name type="scientific">Flavobacterium akiainvivens</name>
    <dbReference type="NCBI Taxonomy" id="1202724"/>
    <lineage>
        <taxon>Bacteria</taxon>
        <taxon>Pseudomonadati</taxon>
        <taxon>Bacteroidota</taxon>
        <taxon>Flavobacteriia</taxon>
        <taxon>Flavobacteriales</taxon>
        <taxon>Flavobacteriaceae</taxon>
        <taxon>Flavobacterium</taxon>
    </lineage>
</organism>
<feature type="site" description="Important for catalytic activity, responsible for pKa modulation of the active site Glu and correct orientation of both the proton donor and substrate" evidence="7">
    <location>
        <position position="179"/>
    </location>
</feature>
<dbReference type="InterPro" id="IPR023296">
    <property type="entry name" value="Glyco_hydro_beta-prop_sf"/>
</dbReference>
<dbReference type="GO" id="GO:0004553">
    <property type="term" value="F:hydrolase activity, hydrolyzing O-glycosyl compounds"/>
    <property type="evidence" value="ECO:0007669"/>
    <property type="project" value="InterPro"/>
</dbReference>
<dbReference type="SUPFAM" id="SSF75005">
    <property type="entry name" value="Arabinanase/levansucrase/invertase"/>
    <property type="match status" value="1"/>
</dbReference>
<dbReference type="Proteomes" id="UP000037755">
    <property type="component" value="Unassembled WGS sequence"/>
</dbReference>
<dbReference type="PROSITE" id="PS50231">
    <property type="entry name" value="RICIN_B_LECTIN"/>
    <property type="match status" value="1"/>
</dbReference>
<dbReference type="InterPro" id="IPR052176">
    <property type="entry name" value="Glycosyl_Hydrlase_43_Enz"/>
</dbReference>
<dbReference type="Pfam" id="PF14200">
    <property type="entry name" value="RicinB_lectin_2"/>
    <property type="match status" value="2"/>
</dbReference>
<feature type="active site" description="Proton acceptor" evidence="6">
    <location>
        <position position="74"/>
    </location>
</feature>
<evidence type="ECO:0000313" key="12">
    <source>
        <dbReference type="Proteomes" id="UP000037755"/>
    </source>
</evidence>
<dbReference type="CDD" id="cd09004">
    <property type="entry name" value="GH43_bXyl-like"/>
    <property type="match status" value="1"/>
</dbReference>
<dbReference type="PATRIC" id="fig|1202724.3.peg.2531"/>
<keyword evidence="2 11" id="KW-0624">Polysaccharide degradation</keyword>
<dbReference type="Pfam" id="PF04616">
    <property type="entry name" value="Glyco_hydro_43"/>
    <property type="match status" value="1"/>
</dbReference>
<feature type="domain" description="Ricin B lectin" evidence="10">
    <location>
        <begin position="440"/>
        <end position="494"/>
    </location>
</feature>
<comment type="caution">
    <text evidence="11">The sequence shown here is derived from an EMBL/GenBank/DDBJ whole genome shotgun (WGS) entry which is preliminary data.</text>
</comment>
<keyword evidence="2 11" id="KW-0858">Xylan degradation</keyword>
<dbReference type="AlphaFoldDB" id="A0A0M8MGE3"/>
<dbReference type="SUPFAM" id="SSF50370">
    <property type="entry name" value="Ricin B-like lectins"/>
    <property type="match status" value="1"/>
</dbReference>
<dbReference type="PANTHER" id="PTHR43772:SF2">
    <property type="entry name" value="PUTATIVE (AFU_ORTHOLOGUE AFUA_2G04480)-RELATED"/>
    <property type="match status" value="1"/>
</dbReference>
<evidence type="ECO:0000256" key="4">
    <source>
        <dbReference type="ARBA" id="ARBA00023277"/>
    </source>
</evidence>
<keyword evidence="4" id="KW-0119">Carbohydrate metabolism</keyword>
<evidence type="ECO:0000256" key="6">
    <source>
        <dbReference type="PIRSR" id="PIRSR606710-1"/>
    </source>
</evidence>
<keyword evidence="5 8" id="KW-0326">Glycosidase</keyword>
<keyword evidence="9" id="KW-0732">Signal</keyword>
<accession>A0A0M8MGE3</accession>
<dbReference type="STRING" id="1202724.AM493_12215"/>
<dbReference type="InterPro" id="IPR035992">
    <property type="entry name" value="Ricin_B-like_lectins"/>
</dbReference>
<dbReference type="GO" id="GO:0045493">
    <property type="term" value="P:xylan catabolic process"/>
    <property type="evidence" value="ECO:0007669"/>
    <property type="project" value="UniProtKB-KW"/>
</dbReference>
<evidence type="ECO:0000256" key="3">
    <source>
        <dbReference type="ARBA" id="ARBA00022801"/>
    </source>
</evidence>
<evidence type="ECO:0000313" key="11">
    <source>
        <dbReference type="EMBL" id="KOS08334.1"/>
    </source>
</evidence>
<proteinExistence type="inferred from homology"/>
<dbReference type="Gene3D" id="2.115.10.20">
    <property type="entry name" value="Glycosyl hydrolase domain, family 43"/>
    <property type="match status" value="1"/>
</dbReference>
<reference evidence="11 12" key="1">
    <citation type="submission" date="2015-08" db="EMBL/GenBank/DDBJ databases">
        <title>Whole genome sequence of Flavobacterium akiainvivens IK-1T, from decaying Wikstroemia oahuensis, an endemic Hawaiian shrub.</title>
        <authorList>
            <person name="Wan X."/>
            <person name="Hou S."/>
            <person name="Saito J."/>
            <person name="Donachie S."/>
        </authorList>
    </citation>
    <scope>NUCLEOTIDE SEQUENCE [LARGE SCALE GENOMIC DNA]</scope>
    <source>
        <strain evidence="11 12">IK-1</strain>
    </source>
</reference>
<evidence type="ECO:0000259" key="10">
    <source>
        <dbReference type="Pfam" id="PF14200"/>
    </source>
</evidence>
<keyword evidence="12" id="KW-1185">Reference proteome</keyword>
<feature type="chain" id="PRO_5005818639" evidence="9">
    <location>
        <begin position="37"/>
        <end position="496"/>
    </location>
</feature>